<accession>A0A1V3WIB5</accession>
<dbReference type="EMBL" id="MVBM01000009">
    <property type="protein sequence ID" value="OOK66700.1"/>
    <property type="molecule type" value="Genomic_DNA"/>
</dbReference>
<dbReference type="GO" id="GO:0004315">
    <property type="term" value="F:3-oxoacyl-[acyl-carrier-protein] synthase activity"/>
    <property type="evidence" value="ECO:0007669"/>
    <property type="project" value="UniProtKB-EC"/>
</dbReference>
<name>A0A1V3WIB5_MYCKA</name>
<evidence type="ECO:0000313" key="2">
    <source>
        <dbReference type="EMBL" id="OOK66700.1"/>
    </source>
</evidence>
<organism evidence="2 3">
    <name type="scientific">Mycobacterium kansasii</name>
    <dbReference type="NCBI Taxonomy" id="1768"/>
    <lineage>
        <taxon>Bacteria</taxon>
        <taxon>Bacillati</taxon>
        <taxon>Actinomycetota</taxon>
        <taxon>Actinomycetes</taxon>
        <taxon>Mycobacteriales</taxon>
        <taxon>Mycobacteriaceae</taxon>
        <taxon>Mycobacterium</taxon>
    </lineage>
</organism>
<dbReference type="InterPro" id="IPR055123">
    <property type="entry name" value="SpnB-like_Rossmann"/>
</dbReference>
<protein>
    <submittedName>
        <fullName evidence="2">Phenolphthiocerol synthesis polyketide synthase type I Pks15/1 domain protein</fullName>
        <ecNumber evidence="2">2.3.1.41</ecNumber>
    </submittedName>
</protein>
<evidence type="ECO:0000259" key="1">
    <source>
        <dbReference type="Pfam" id="PF22953"/>
    </source>
</evidence>
<proteinExistence type="predicted"/>
<feature type="domain" description="Polyketide synthase extender module SpnB-like Rossmann fold" evidence="1">
    <location>
        <begin position="50"/>
        <end position="110"/>
    </location>
</feature>
<dbReference type="Pfam" id="PF22953">
    <property type="entry name" value="SpnB_Rossmann"/>
    <property type="match status" value="1"/>
</dbReference>
<keyword evidence="2" id="KW-0808">Transferase</keyword>
<gene>
    <name evidence="2" type="ORF">BZL30_8029</name>
</gene>
<comment type="caution">
    <text evidence="2">The sequence shown here is derived from an EMBL/GenBank/DDBJ whole genome shotgun (WGS) entry which is preliminary data.</text>
</comment>
<dbReference type="SUPFAM" id="SSF51735">
    <property type="entry name" value="NAD(P)-binding Rossmann-fold domains"/>
    <property type="match status" value="1"/>
</dbReference>
<reference evidence="2 3" key="1">
    <citation type="submission" date="2017-02" db="EMBL/GenBank/DDBJ databases">
        <title>Complete genome sequences of Mycobacterium kansasii strains isolated from rhesus macaques.</title>
        <authorList>
            <person name="Panda A."/>
            <person name="Nagaraj S."/>
            <person name="Zhao X."/>
            <person name="Tettelin H."/>
            <person name="Detolla L.J."/>
        </authorList>
    </citation>
    <scope>NUCLEOTIDE SEQUENCE [LARGE SCALE GENOMIC DNA]</scope>
    <source>
        <strain evidence="2 3">11-3813</strain>
    </source>
</reference>
<dbReference type="Gene3D" id="3.40.50.720">
    <property type="entry name" value="NAD(P)-binding Rossmann-like Domain"/>
    <property type="match status" value="1"/>
</dbReference>
<dbReference type="EC" id="2.3.1.41" evidence="2"/>
<sequence>MAFRPLPDRALSAVVGDDGGLFEVAWSPITVAHNGIDEPAATVWELAAQVPRQADVVISVRAATHAMLAVLQSWLAGDEAGVLVVLTHGAVGLTDDDVSDLAGAAVWGWCVRRRRSIPAGWCCWIRTGRWMSAR</sequence>
<dbReference type="InterPro" id="IPR036291">
    <property type="entry name" value="NAD(P)-bd_dom_sf"/>
</dbReference>
<dbReference type="AlphaFoldDB" id="A0A1V3WIB5"/>
<evidence type="ECO:0000313" key="3">
    <source>
        <dbReference type="Proteomes" id="UP000189229"/>
    </source>
</evidence>
<dbReference type="Proteomes" id="UP000189229">
    <property type="component" value="Unassembled WGS sequence"/>
</dbReference>
<keyword evidence="2" id="KW-0012">Acyltransferase</keyword>